<dbReference type="AlphaFoldDB" id="A0A133XGE5"/>
<proteinExistence type="predicted"/>
<dbReference type="NCBIfam" id="TIGR02595">
    <property type="entry name" value="PEP_CTERM"/>
    <property type="match status" value="1"/>
</dbReference>
<dbReference type="STRING" id="281362.AT959_11395"/>
<name>A0A133XGE5_9RHOO</name>
<gene>
    <name evidence="2" type="ORF">AT959_11395</name>
</gene>
<reference evidence="2 3" key="1">
    <citation type="submission" date="2015-12" db="EMBL/GenBank/DDBJ databases">
        <title>Nitrous oxide reduction kinetics distinguish bacteria harboring typical versus atypical NosZ.</title>
        <authorList>
            <person name="Yoon S."/>
            <person name="Nissen S."/>
            <person name="Park D."/>
            <person name="Sanford R.A."/>
            <person name="Loeffler F.E."/>
        </authorList>
    </citation>
    <scope>NUCLEOTIDE SEQUENCE [LARGE SCALE GENOMIC DNA]</scope>
    <source>
        <strain evidence="2 3">ATCC BAA-841</strain>
    </source>
</reference>
<organism evidence="2 3">
    <name type="scientific">Dechloromonas denitrificans</name>
    <dbReference type="NCBI Taxonomy" id="281362"/>
    <lineage>
        <taxon>Bacteria</taxon>
        <taxon>Pseudomonadati</taxon>
        <taxon>Pseudomonadota</taxon>
        <taxon>Betaproteobacteria</taxon>
        <taxon>Rhodocyclales</taxon>
        <taxon>Azonexaceae</taxon>
        <taxon>Dechloromonas</taxon>
    </lineage>
</organism>
<dbReference type="Pfam" id="PF07589">
    <property type="entry name" value="PEP-CTERM"/>
    <property type="match status" value="1"/>
</dbReference>
<dbReference type="NCBIfam" id="NF033554">
    <property type="entry name" value="floc_PepA"/>
    <property type="match status" value="1"/>
</dbReference>
<dbReference type="Proteomes" id="UP000070186">
    <property type="component" value="Unassembled WGS sequence"/>
</dbReference>
<evidence type="ECO:0000259" key="1">
    <source>
        <dbReference type="Pfam" id="PF07589"/>
    </source>
</evidence>
<protein>
    <recommendedName>
        <fullName evidence="1">Ice-binding protein C-terminal domain-containing protein</fullName>
    </recommendedName>
</protein>
<sequence>MAFFSIYRNHSGSAASYLADRNAGAHDAPPPAIPSKEIMTSPCSAKRLSQLLCALTLGLASQFALAATEWQLNPAGNGLGGASRLSALDVGGVGYVQILPSSTDPTGFNFIEHGAYQALQSDKSTPFGAQDLTITYTVMGHGSLLNPFALSFTSGSINLYADRNFDFASTTGSYGADNGNRIASFSVFGGGLNANGMVSVQANAVAGSVLAGYLFAADGSDLAKRNNVLMNLGVFNQQTTPDSLLVAEVVCGMAGSTGAGCNGTPFVNTPFAYTVKDGGYATISAVPEPEMVSMLLAGLGLISVVARRRRAVV</sequence>
<feature type="domain" description="Ice-binding protein C-terminal" evidence="1">
    <location>
        <begin position="285"/>
        <end position="309"/>
    </location>
</feature>
<keyword evidence="3" id="KW-1185">Reference proteome</keyword>
<accession>A0A133XGE5</accession>
<comment type="caution">
    <text evidence="2">The sequence shown here is derived from an EMBL/GenBank/DDBJ whole genome shotgun (WGS) entry which is preliminary data.</text>
</comment>
<evidence type="ECO:0000313" key="3">
    <source>
        <dbReference type="Proteomes" id="UP000070186"/>
    </source>
</evidence>
<evidence type="ECO:0000313" key="2">
    <source>
        <dbReference type="EMBL" id="KXB29993.1"/>
    </source>
</evidence>
<dbReference type="EMBL" id="LODL01000021">
    <property type="protein sequence ID" value="KXB29993.1"/>
    <property type="molecule type" value="Genomic_DNA"/>
</dbReference>
<dbReference type="InterPro" id="IPR013424">
    <property type="entry name" value="Ice-binding_C"/>
</dbReference>